<keyword evidence="3" id="KW-1003">Cell membrane</keyword>
<evidence type="ECO:0000256" key="2">
    <source>
        <dbReference type="ARBA" id="ARBA00009226"/>
    </source>
</evidence>
<evidence type="ECO:0000256" key="7">
    <source>
        <dbReference type="SAM" id="MobiDB-lite"/>
    </source>
</evidence>
<dbReference type="PRINTS" id="PR00956">
    <property type="entry name" value="FLGMOTORFLIN"/>
</dbReference>
<evidence type="ECO:0000256" key="6">
    <source>
        <dbReference type="ARBA" id="ARBA00023136"/>
    </source>
</evidence>
<protein>
    <submittedName>
        <fullName evidence="9">Flagellar motor switch protein FliN</fullName>
    </submittedName>
</protein>
<keyword evidence="4" id="KW-0145">Chemotaxis</keyword>
<dbReference type="PANTHER" id="PTHR43484">
    <property type="match status" value="1"/>
</dbReference>
<sequence length="145" mass="14660">MTFPDAPQDPFAVESEFAASPVAPVEPAPAAPVATPTGTPVAGTPTATPSAGGAPAAIDPRRLQLLREVELGISVELGRSRMTVREVLGLAPGAVVELDRPAGSPVDVLVNGTLMARGEVVVVDDEYAVRITEVVSSDPAVGLGA</sequence>
<keyword evidence="9" id="KW-0969">Cilium</keyword>
<dbReference type="EMBL" id="JAFDVD010000015">
    <property type="protein sequence ID" value="MBM6401450.1"/>
    <property type="molecule type" value="Genomic_DNA"/>
</dbReference>
<reference evidence="9" key="1">
    <citation type="submission" date="2021-02" db="EMBL/GenBank/DDBJ databases">
        <title>Phycicoccus sp. MQZ13P-5T, whole genome shotgun sequence.</title>
        <authorList>
            <person name="Tuo L."/>
        </authorList>
    </citation>
    <scope>NUCLEOTIDE SEQUENCE</scope>
    <source>
        <strain evidence="9">MQZ13P-5</strain>
    </source>
</reference>
<comment type="similarity">
    <text evidence="2">Belongs to the FliN/MopA/SpaO family.</text>
</comment>
<dbReference type="Gene3D" id="2.30.330.10">
    <property type="entry name" value="SpoA-like"/>
    <property type="match status" value="1"/>
</dbReference>
<dbReference type="SUPFAM" id="SSF101801">
    <property type="entry name" value="Surface presentation of antigens (SPOA)"/>
    <property type="match status" value="1"/>
</dbReference>
<feature type="domain" description="Flagellar motor switch protein FliN-like C-terminal" evidence="8">
    <location>
        <begin position="65"/>
        <end position="135"/>
    </location>
</feature>
<dbReference type="Proteomes" id="UP001430172">
    <property type="component" value="Unassembled WGS sequence"/>
</dbReference>
<evidence type="ECO:0000256" key="1">
    <source>
        <dbReference type="ARBA" id="ARBA00004413"/>
    </source>
</evidence>
<evidence type="ECO:0000313" key="9">
    <source>
        <dbReference type="EMBL" id="MBM6401450.1"/>
    </source>
</evidence>
<keyword evidence="9" id="KW-0966">Cell projection</keyword>
<dbReference type="InterPro" id="IPR001543">
    <property type="entry name" value="FliN-like_C"/>
</dbReference>
<comment type="subcellular location">
    <subcellularLocation>
        <location evidence="1">Cell membrane</location>
        <topology evidence="1">Peripheral membrane protein</topology>
        <orientation evidence="1">Cytoplasmic side</orientation>
    </subcellularLocation>
</comment>
<evidence type="ECO:0000259" key="8">
    <source>
        <dbReference type="Pfam" id="PF01052"/>
    </source>
</evidence>
<feature type="compositionally biased region" description="Low complexity" evidence="7">
    <location>
        <begin position="31"/>
        <end position="56"/>
    </location>
</feature>
<accession>A0ABS2CNJ6</accession>
<dbReference type="RefSeq" id="WP_204131920.1">
    <property type="nucleotide sequence ID" value="NZ_JAFDVD010000015.1"/>
</dbReference>
<dbReference type="Pfam" id="PF01052">
    <property type="entry name" value="FliMN_C"/>
    <property type="match status" value="1"/>
</dbReference>
<evidence type="ECO:0000256" key="5">
    <source>
        <dbReference type="ARBA" id="ARBA00022779"/>
    </source>
</evidence>
<evidence type="ECO:0000256" key="4">
    <source>
        <dbReference type="ARBA" id="ARBA00022500"/>
    </source>
</evidence>
<organism evidence="9 10">
    <name type="scientific">Phycicoccus sonneratiae</name>
    <dbReference type="NCBI Taxonomy" id="2807628"/>
    <lineage>
        <taxon>Bacteria</taxon>
        <taxon>Bacillati</taxon>
        <taxon>Actinomycetota</taxon>
        <taxon>Actinomycetes</taxon>
        <taxon>Micrococcales</taxon>
        <taxon>Intrasporangiaceae</taxon>
        <taxon>Phycicoccus</taxon>
    </lineage>
</organism>
<evidence type="ECO:0000256" key="3">
    <source>
        <dbReference type="ARBA" id="ARBA00022475"/>
    </source>
</evidence>
<dbReference type="NCBIfam" id="TIGR02480">
    <property type="entry name" value="fliN"/>
    <property type="match status" value="1"/>
</dbReference>
<evidence type="ECO:0000313" key="10">
    <source>
        <dbReference type="Proteomes" id="UP001430172"/>
    </source>
</evidence>
<keyword evidence="5" id="KW-0283">Flagellar rotation</keyword>
<name>A0ABS2CNJ6_9MICO</name>
<keyword evidence="6" id="KW-0472">Membrane</keyword>
<proteinExistence type="inferred from homology"/>
<dbReference type="InterPro" id="IPR051469">
    <property type="entry name" value="FliN/MopA/SpaO"/>
</dbReference>
<dbReference type="InterPro" id="IPR012826">
    <property type="entry name" value="FliN"/>
</dbReference>
<gene>
    <name evidence="9" type="primary">fliN</name>
    <name evidence="9" type="ORF">JQN70_13710</name>
</gene>
<feature type="region of interest" description="Disordered" evidence="7">
    <location>
        <begin position="1"/>
        <end position="56"/>
    </location>
</feature>
<dbReference type="InterPro" id="IPR036429">
    <property type="entry name" value="SpoA-like_sf"/>
</dbReference>
<keyword evidence="10" id="KW-1185">Reference proteome</keyword>
<dbReference type="InterPro" id="IPR001172">
    <property type="entry name" value="FliN_T3SS_HrcQb"/>
</dbReference>
<keyword evidence="9" id="KW-0282">Flagellum</keyword>
<dbReference type="PANTHER" id="PTHR43484:SF1">
    <property type="entry name" value="FLAGELLAR MOTOR SWITCH PROTEIN FLIN"/>
    <property type="match status" value="1"/>
</dbReference>
<comment type="caution">
    <text evidence="9">The sequence shown here is derived from an EMBL/GenBank/DDBJ whole genome shotgun (WGS) entry which is preliminary data.</text>
</comment>